<dbReference type="AlphaFoldDB" id="A0A814F5S9"/>
<evidence type="ECO:0000313" key="1">
    <source>
        <dbReference type="EMBL" id="CAF0976255.1"/>
    </source>
</evidence>
<dbReference type="Proteomes" id="UP000663829">
    <property type="component" value="Unassembled WGS sequence"/>
</dbReference>
<name>A0A814F5S9_9BILA</name>
<gene>
    <name evidence="1" type="ORF">GPM918_LOCUS12507</name>
    <name evidence="2" type="ORF">SRO942_LOCUS12507</name>
</gene>
<accession>A0A814F5S9</accession>
<evidence type="ECO:0000313" key="3">
    <source>
        <dbReference type="Proteomes" id="UP000663829"/>
    </source>
</evidence>
<comment type="caution">
    <text evidence="1">The sequence shown here is derived from an EMBL/GenBank/DDBJ whole genome shotgun (WGS) entry which is preliminary data.</text>
</comment>
<evidence type="ECO:0000313" key="2">
    <source>
        <dbReference type="EMBL" id="CAF3749114.1"/>
    </source>
</evidence>
<organism evidence="1 3">
    <name type="scientific">Didymodactylos carnosus</name>
    <dbReference type="NCBI Taxonomy" id="1234261"/>
    <lineage>
        <taxon>Eukaryota</taxon>
        <taxon>Metazoa</taxon>
        <taxon>Spiralia</taxon>
        <taxon>Gnathifera</taxon>
        <taxon>Rotifera</taxon>
        <taxon>Eurotatoria</taxon>
        <taxon>Bdelloidea</taxon>
        <taxon>Philodinida</taxon>
        <taxon>Philodinidae</taxon>
        <taxon>Didymodactylos</taxon>
    </lineage>
</organism>
<protein>
    <submittedName>
        <fullName evidence="1">Uncharacterized protein</fullName>
    </submittedName>
</protein>
<keyword evidence="3" id="KW-1185">Reference proteome</keyword>
<sequence>MLVPDLRHLTLDLTSHMSDEDQIGLEQLKILLKQLPQLTELTLKCNQQLMPLINDLEYLISDSLPLLRKFQFLFNLKDLPATLSVDDLLRPFESDFWLKQKRWFVRCDSENHDTQLYTIPLIEHESIINRTATTFISKATSTFDCYVNIKSLDIPLNNVIIQSFQDRYYSNIDTLSLSSIGKEISIVDELNRFMNLTTVQYLMIGDDIDTEQFRQLLASLSHMNSLTIDFKQLASFPDDLFFILNRMLKQLNTFEDTVIDVSKLEQFSNLEQLEVLVETPQHLLQVLNKLENLTCVVCRCYNNDEHFGNISNIQQWLSDNVSRLENFTCENGRCWIYLWINNDIPKRQKKV</sequence>
<reference evidence="1" key="1">
    <citation type="submission" date="2021-02" db="EMBL/GenBank/DDBJ databases">
        <authorList>
            <person name="Nowell W R."/>
        </authorList>
    </citation>
    <scope>NUCLEOTIDE SEQUENCE</scope>
</reference>
<proteinExistence type="predicted"/>
<dbReference type="OrthoDB" id="10017720at2759"/>
<dbReference type="Proteomes" id="UP000681722">
    <property type="component" value="Unassembled WGS sequence"/>
</dbReference>
<dbReference type="EMBL" id="CAJNOQ010002747">
    <property type="protein sequence ID" value="CAF0976255.1"/>
    <property type="molecule type" value="Genomic_DNA"/>
</dbReference>
<dbReference type="EMBL" id="CAJOBC010002747">
    <property type="protein sequence ID" value="CAF3749114.1"/>
    <property type="molecule type" value="Genomic_DNA"/>
</dbReference>